<proteinExistence type="predicted"/>
<dbReference type="Pfam" id="PF00561">
    <property type="entry name" value="Abhydrolase_1"/>
    <property type="match status" value="1"/>
</dbReference>
<dbReference type="RefSeq" id="WP_260592076.1">
    <property type="nucleotide sequence ID" value="NZ_CP104003.1"/>
</dbReference>
<keyword evidence="1 4" id="KW-0378">Hydrolase</keyword>
<sequence length="324" mass="36208">MSSTERPGVSETTVPDGVHGDTDWVDRVAYPFESRCVALPQGAVHYVDEGSGAVREEDTDGPTLVFFHGNPTWSFCYRHLIRGLRDEYRCVAMDYLGFGLSEHPEGFSYRPSAHADVFETFVEELGLTDVVLVVQDWGGPIGLSYAADHPENVAGLVVVNTWAWPVDEEWWYRTFSWGAGGPLGRVLCERFNAFVEVVMPAAYGDRSKLTPAIHEQYRRALPAGKREGTWVFPRAIVEETPWLEGLWDRIEGLEDHPALLLWGLEDPAFGAQLPVWETFFRDAETRTFPDAGHYLQEEVGEDLVEPIRVFVAGPCSRGVDSGGT</sequence>
<dbReference type="PRINTS" id="PR00111">
    <property type="entry name" value="ABHYDROLASE"/>
</dbReference>
<dbReference type="EMBL" id="CP104003">
    <property type="protein sequence ID" value="UWM53081.1"/>
    <property type="molecule type" value="Genomic_DNA"/>
</dbReference>
<dbReference type="PANTHER" id="PTHR42977:SF3">
    <property type="entry name" value="AB HYDROLASE-1 DOMAIN-CONTAINING PROTEIN"/>
    <property type="match status" value="1"/>
</dbReference>
<organism evidence="4 5">
    <name type="scientific">Salinirubellus salinus</name>
    <dbReference type="NCBI Taxonomy" id="1364945"/>
    <lineage>
        <taxon>Archaea</taxon>
        <taxon>Methanobacteriati</taxon>
        <taxon>Methanobacteriota</taxon>
        <taxon>Stenosarchaea group</taxon>
        <taxon>Halobacteria</taxon>
        <taxon>Halobacteriales</taxon>
        <taxon>Natronomonadaceae</taxon>
        <taxon>Salinirubellus</taxon>
    </lineage>
</organism>
<dbReference type="GO" id="GO:0004301">
    <property type="term" value="F:epoxide hydrolase activity"/>
    <property type="evidence" value="ECO:0007669"/>
    <property type="project" value="TreeGrafter"/>
</dbReference>
<dbReference type="PRINTS" id="PR00412">
    <property type="entry name" value="EPOXHYDRLASE"/>
</dbReference>
<dbReference type="Proteomes" id="UP001057580">
    <property type="component" value="Chromosome"/>
</dbReference>
<dbReference type="AlphaFoldDB" id="A0A9E7QZV2"/>
<evidence type="ECO:0000256" key="1">
    <source>
        <dbReference type="ARBA" id="ARBA00022801"/>
    </source>
</evidence>
<dbReference type="KEGG" id="ssai:N0B31_13085"/>
<feature type="domain" description="AB hydrolase-1" evidence="3">
    <location>
        <begin position="62"/>
        <end position="298"/>
    </location>
</feature>
<dbReference type="PANTHER" id="PTHR42977">
    <property type="entry name" value="HYDROLASE-RELATED"/>
    <property type="match status" value="1"/>
</dbReference>
<reference evidence="4" key="1">
    <citation type="submission" date="2022-09" db="EMBL/GenBank/DDBJ databases">
        <title>Diverse halophilic archaea isolated from saline environments.</title>
        <authorList>
            <person name="Cui H.-L."/>
        </authorList>
    </citation>
    <scope>NUCLEOTIDE SEQUENCE</scope>
    <source>
        <strain evidence="4">ZS-35-S2</strain>
    </source>
</reference>
<dbReference type="GeneID" id="74943373"/>
<dbReference type="SUPFAM" id="SSF53474">
    <property type="entry name" value="alpha/beta-Hydrolases"/>
    <property type="match status" value="1"/>
</dbReference>
<feature type="compositionally biased region" description="Polar residues" evidence="2">
    <location>
        <begin position="1"/>
        <end position="13"/>
    </location>
</feature>
<accession>A0A9E7QZV2</accession>
<gene>
    <name evidence="4" type="ORF">N0B31_13085</name>
</gene>
<evidence type="ECO:0000313" key="5">
    <source>
        <dbReference type="Proteomes" id="UP001057580"/>
    </source>
</evidence>
<dbReference type="InterPro" id="IPR029058">
    <property type="entry name" value="AB_hydrolase_fold"/>
</dbReference>
<keyword evidence="5" id="KW-1185">Reference proteome</keyword>
<protein>
    <submittedName>
        <fullName evidence="4">Alpha/beta fold hydrolase</fullName>
    </submittedName>
</protein>
<evidence type="ECO:0000259" key="3">
    <source>
        <dbReference type="Pfam" id="PF00561"/>
    </source>
</evidence>
<name>A0A9E7QZV2_9EURY</name>
<dbReference type="InterPro" id="IPR000639">
    <property type="entry name" value="Epox_hydrolase-like"/>
</dbReference>
<dbReference type="Gene3D" id="3.40.50.1820">
    <property type="entry name" value="alpha/beta hydrolase"/>
    <property type="match status" value="1"/>
</dbReference>
<dbReference type="InterPro" id="IPR000073">
    <property type="entry name" value="AB_hydrolase_1"/>
</dbReference>
<evidence type="ECO:0000313" key="4">
    <source>
        <dbReference type="EMBL" id="UWM53081.1"/>
    </source>
</evidence>
<feature type="region of interest" description="Disordered" evidence="2">
    <location>
        <begin position="1"/>
        <end position="20"/>
    </location>
</feature>
<dbReference type="InterPro" id="IPR051340">
    <property type="entry name" value="Haloalkane_dehalogenase"/>
</dbReference>
<evidence type="ECO:0000256" key="2">
    <source>
        <dbReference type="SAM" id="MobiDB-lite"/>
    </source>
</evidence>